<dbReference type="AlphaFoldDB" id="A0A7S4SFP5"/>
<accession>A0A7S4SFP5</accession>
<feature type="transmembrane region" description="Helical" evidence="3">
    <location>
        <begin position="341"/>
        <end position="364"/>
    </location>
</feature>
<feature type="region of interest" description="Disordered" evidence="2">
    <location>
        <begin position="1"/>
        <end position="20"/>
    </location>
</feature>
<feature type="compositionally biased region" description="Gly residues" evidence="2">
    <location>
        <begin position="8"/>
        <end position="20"/>
    </location>
</feature>
<organism evidence="4">
    <name type="scientific">Alexandrium monilatum</name>
    <dbReference type="NCBI Taxonomy" id="311494"/>
    <lineage>
        <taxon>Eukaryota</taxon>
        <taxon>Sar</taxon>
        <taxon>Alveolata</taxon>
        <taxon>Dinophyceae</taxon>
        <taxon>Gonyaulacales</taxon>
        <taxon>Pyrocystaceae</taxon>
        <taxon>Alexandrium</taxon>
    </lineage>
</organism>
<feature type="coiled-coil region" evidence="1">
    <location>
        <begin position="502"/>
        <end position="529"/>
    </location>
</feature>
<feature type="transmembrane region" description="Helical" evidence="3">
    <location>
        <begin position="191"/>
        <end position="213"/>
    </location>
</feature>
<feature type="transmembrane region" description="Helical" evidence="3">
    <location>
        <begin position="166"/>
        <end position="185"/>
    </location>
</feature>
<keyword evidence="1" id="KW-0175">Coiled coil</keyword>
<reference evidence="4" key="1">
    <citation type="submission" date="2021-01" db="EMBL/GenBank/DDBJ databases">
        <authorList>
            <person name="Corre E."/>
            <person name="Pelletier E."/>
            <person name="Niang G."/>
            <person name="Scheremetjew M."/>
            <person name="Finn R."/>
            <person name="Kale V."/>
            <person name="Holt S."/>
            <person name="Cochrane G."/>
            <person name="Meng A."/>
            <person name="Brown T."/>
            <person name="Cohen L."/>
        </authorList>
    </citation>
    <scope>NUCLEOTIDE SEQUENCE</scope>
    <source>
        <strain evidence="4">CCMP3105</strain>
    </source>
</reference>
<evidence type="ECO:0000256" key="1">
    <source>
        <dbReference type="SAM" id="Coils"/>
    </source>
</evidence>
<evidence type="ECO:0000313" key="4">
    <source>
        <dbReference type="EMBL" id="CAE4644320.1"/>
    </source>
</evidence>
<keyword evidence="3" id="KW-0472">Membrane</keyword>
<gene>
    <name evidence="4" type="ORF">AMON00008_LOCUS49601</name>
</gene>
<protein>
    <submittedName>
        <fullName evidence="4">Uncharacterized protein</fullName>
    </submittedName>
</protein>
<dbReference type="EMBL" id="HBNR01070017">
    <property type="protein sequence ID" value="CAE4644320.1"/>
    <property type="molecule type" value="Transcribed_RNA"/>
</dbReference>
<feature type="coiled-coil region" evidence="1">
    <location>
        <begin position="126"/>
        <end position="153"/>
    </location>
</feature>
<sequence>MLGLSLPGVGGSCSSGSGGDGAADDIDAGLRQVDELAGKLAAAETRIMGMLSASLPRVDVQLPKLSPTAFGPSKPGPGPSNAAAGYFQRLPAQDALPTLLDERQGGVLDDTSKAVRAAQSGASQRAADAASRAAAAERQADLAADEMREQASRLAAEAQVRARRRFVVPVLAAVASVTLSVGLAFADLGPLLGPAAAAVTAAVINSSGLAFVWRGRAETVFGIVSSVFGGVTARVVQVLDTVDDMVSAPLQRLLGAIDDMADEQKPAFELVQKLESTLKALDPEFDIPDPQDLKQSLDGCEALIEELVAEAKREVPEQLHELAGATAVGRVATNATLFSRVAVLLPMALVFSVNIALALLQVFLTVQPSSGPAASQTDRSDGPGASEAVARKLRGAWDPAAVRTSGLQGLSPQAELRPYVEPALAQVALALLQQMVAIALSQGPRICGAVNGAISALEKQVNAKVNARVEGAVDRVFGRAFGEVKALSESFFPKFKDCLGKLKEALETAQKAQAAVQAAQEAAASAQGAGKALQGLW</sequence>
<evidence type="ECO:0000256" key="3">
    <source>
        <dbReference type="SAM" id="Phobius"/>
    </source>
</evidence>
<keyword evidence="3" id="KW-0812">Transmembrane</keyword>
<evidence type="ECO:0000256" key="2">
    <source>
        <dbReference type="SAM" id="MobiDB-lite"/>
    </source>
</evidence>
<keyword evidence="3" id="KW-1133">Transmembrane helix</keyword>
<proteinExistence type="predicted"/>
<name>A0A7S4SFP5_9DINO</name>